<evidence type="ECO:0000313" key="1">
    <source>
        <dbReference type="EMBL" id="GAA4447125.1"/>
    </source>
</evidence>
<evidence type="ECO:0000313" key="2">
    <source>
        <dbReference type="Proteomes" id="UP001501508"/>
    </source>
</evidence>
<dbReference type="RefSeq" id="WP_345032792.1">
    <property type="nucleotide sequence ID" value="NZ_BAABEY010000036.1"/>
</dbReference>
<reference evidence="2" key="1">
    <citation type="journal article" date="2019" name="Int. J. Syst. Evol. Microbiol.">
        <title>The Global Catalogue of Microorganisms (GCM) 10K type strain sequencing project: providing services to taxonomists for standard genome sequencing and annotation.</title>
        <authorList>
            <consortium name="The Broad Institute Genomics Platform"/>
            <consortium name="The Broad Institute Genome Sequencing Center for Infectious Disease"/>
            <person name="Wu L."/>
            <person name="Ma J."/>
        </authorList>
    </citation>
    <scope>NUCLEOTIDE SEQUENCE [LARGE SCALE GENOMIC DNA]</scope>
    <source>
        <strain evidence="2">JCM 31920</strain>
    </source>
</reference>
<evidence type="ECO:0008006" key="3">
    <source>
        <dbReference type="Google" id="ProtNLM"/>
    </source>
</evidence>
<organism evidence="1 2">
    <name type="scientific">Ravibacter arvi</name>
    <dbReference type="NCBI Taxonomy" id="2051041"/>
    <lineage>
        <taxon>Bacteria</taxon>
        <taxon>Pseudomonadati</taxon>
        <taxon>Bacteroidota</taxon>
        <taxon>Cytophagia</taxon>
        <taxon>Cytophagales</taxon>
        <taxon>Spirosomataceae</taxon>
        <taxon>Ravibacter</taxon>
    </lineage>
</organism>
<gene>
    <name evidence="1" type="ORF">GCM10023091_41500</name>
</gene>
<proteinExistence type="predicted"/>
<name>A0ABP8MAQ0_9BACT</name>
<comment type="caution">
    <text evidence="1">The sequence shown here is derived from an EMBL/GenBank/DDBJ whole genome shotgun (WGS) entry which is preliminary data.</text>
</comment>
<sequence length="311" mass="34269">MGNWRMSILAFLLGACTLQSNREMENAYPAAIEAVGAESTDFWVRVHAIEFLIDLGHRDQARRLIEQCRVYEDSVPQRIGYWRMMYRVSEGTGRQSWLQKIKEAYLDSTGHDRIHAAETLAKLDFSLASQDRGITARDLNDPGALGAYVNWGMALRENAEPDYERILAALEDTSAVRKRVAAYALTFMKPLPAAYAQRLFHIAIKEPAGSGALPYLLHAAFIQNDDSVVTPDREALNRRLYDLAGLPGKDGPISFCKAVAAKGDRGAEAVLKKIYSEPVSPTEPGLSGIAKAAHDDIRVAAAFALASIFSK</sequence>
<dbReference type="PROSITE" id="PS51257">
    <property type="entry name" value="PROKAR_LIPOPROTEIN"/>
    <property type="match status" value="1"/>
</dbReference>
<accession>A0ABP8MAQ0</accession>
<dbReference type="EMBL" id="BAABEY010000036">
    <property type="protein sequence ID" value="GAA4447125.1"/>
    <property type="molecule type" value="Genomic_DNA"/>
</dbReference>
<protein>
    <recommendedName>
        <fullName evidence="3">HEAT repeat domain-containing protein</fullName>
    </recommendedName>
</protein>
<keyword evidence="2" id="KW-1185">Reference proteome</keyword>
<dbReference type="Proteomes" id="UP001501508">
    <property type="component" value="Unassembled WGS sequence"/>
</dbReference>